<feature type="region of interest" description="Disordered" evidence="8">
    <location>
        <begin position="30"/>
        <end position="137"/>
    </location>
</feature>
<dbReference type="OrthoDB" id="497030at2759"/>
<dbReference type="eggNOG" id="KOG0157">
    <property type="taxonomic scope" value="Eukaryota"/>
</dbReference>
<evidence type="ECO:0000256" key="8">
    <source>
        <dbReference type="SAM" id="MobiDB-lite"/>
    </source>
</evidence>
<feature type="compositionally biased region" description="Low complexity" evidence="8">
    <location>
        <begin position="687"/>
        <end position="701"/>
    </location>
</feature>
<gene>
    <name evidence="9" type="ordered locus">Bathy17g00100</name>
</gene>
<keyword evidence="4" id="KW-0560">Oxidoreductase</keyword>
<comment type="similarity">
    <text evidence="1">Belongs to the cytochrome P450 family.</text>
</comment>
<feature type="compositionally biased region" description="Basic residues" evidence="8">
    <location>
        <begin position="42"/>
        <end position="51"/>
    </location>
</feature>
<dbReference type="PANTHER" id="PTHR24291">
    <property type="entry name" value="CYTOCHROME P450 FAMILY 4"/>
    <property type="match status" value="1"/>
</dbReference>
<dbReference type="InterPro" id="IPR017972">
    <property type="entry name" value="Cyt_P450_CS"/>
</dbReference>
<feature type="compositionally biased region" description="Low complexity" evidence="8">
    <location>
        <begin position="61"/>
        <end position="93"/>
    </location>
</feature>
<keyword evidence="2 7" id="KW-0349">Heme</keyword>
<evidence type="ECO:0000256" key="2">
    <source>
        <dbReference type="ARBA" id="ARBA00022617"/>
    </source>
</evidence>
<evidence type="ECO:0000256" key="5">
    <source>
        <dbReference type="ARBA" id="ARBA00023004"/>
    </source>
</evidence>
<dbReference type="GO" id="GO:0016705">
    <property type="term" value="F:oxidoreductase activity, acting on paired donors, with incorporation or reduction of molecular oxygen"/>
    <property type="evidence" value="ECO:0007669"/>
    <property type="project" value="InterPro"/>
</dbReference>
<sequence>MSNSIAARCCTSPASTTTTTRQIRGVRVPFSHASGVSPTRERRGRRRRRRSSSAIVVLAFSSSTGGKSGKSGNVVGATTSSSTDTTTNSTNNTFKEEEEEEDRAQANNKKDIQQKAHQNDEEEGNKEEEGKEGQACPYSSVKSFFGMEKKEVPDLRPEDGSEPPVIDDISFLKSLVKAAQHPVGMPIAMLDWAEQKGECVGIQNAIGPDCVSILDPEIVEYVCHTNAKNYKLRMLPDAFRFVIKNKGITGSDGQYNREHRLMCQKPFINSFSLTQFSNTVEERINYMCETWRTACTMREEGKINVNIDNDSQLVTLDVIGKVAFAFDFEQCESHAAKLLRDEDIVSDNISQILDSYNGTSEIMGQLFITPGPILKLQYALGIGRVRELKEKYAILESVGTKLITERRETVKERVEEGDFNDYCLLDVLVKATDEDGNLLPDDDLWGDINDVMAAGHRTTASNFTVNLFHVARNPEIQRRIEEEVALLGGRAPTFDDVQEGRLDYTRMVVKESLRKYAPINLFPRLASDEDTLPSGHKVKPGDFILLSSYAMGRNPRVWENPLEFNPDRFTDESLRMQADKQAKASARDDPEKLEIAKERMRRRMAAGRDFTYTPFGAGPRSCIGGVFALLTATTMLATAVQNFKFGKCDDGVHEDPGDEIPIMYDTTICFPEGVWLSMMPREPKLGSELQQSSSSSEAPTQSKEEVPTTR</sequence>
<dbReference type="PANTHER" id="PTHR24291:SF50">
    <property type="entry name" value="BIFUNCTIONAL ALBAFLAVENONE MONOOXYGENASE_TERPENE SYNTHASE"/>
    <property type="match status" value="1"/>
</dbReference>
<dbReference type="GO" id="GO:0004497">
    <property type="term" value="F:monooxygenase activity"/>
    <property type="evidence" value="ECO:0007669"/>
    <property type="project" value="UniProtKB-KW"/>
</dbReference>
<evidence type="ECO:0000256" key="6">
    <source>
        <dbReference type="ARBA" id="ARBA00023033"/>
    </source>
</evidence>
<dbReference type="Gene3D" id="1.10.630.10">
    <property type="entry name" value="Cytochrome P450"/>
    <property type="match status" value="1"/>
</dbReference>
<dbReference type="InterPro" id="IPR050196">
    <property type="entry name" value="Cytochrome_P450_Monoox"/>
</dbReference>
<dbReference type="PRINTS" id="PR00385">
    <property type="entry name" value="P450"/>
</dbReference>
<keyword evidence="10" id="KW-1185">Reference proteome</keyword>
<dbReference type="GeneID" id="19010938"/>
<keyword evidence="5 7" id="KW-0408">Iron</keyword>
<feature type="binding site" description="axial binding residue" evidence="7">
    <location>
        <position position="622"/>
    </location>
    <ligand>
        <name>heme</name>
        <dbReference type="ChEBI" id="CHEBI:30413"/>
    </ligand>
    <ligandPart>
        <name>Fe</name>
        <dbReference type="ChEBI" id="CHEBI:18248"/>
    </ligandPart>
</feature>
<dbReference type="InterPro" id="IPR002401">
    <property type="entry name" value="Cyt_P450_E_grp-I"/>
</dbReference>
<dbReference type="InterPro" id="IPR001128">
    <property type="entry name" value="Cyt_P450"/>
</dbReference>
<evidence type="ECO:0000313" key="10">
    <source>
        <dbReference type="Proteomes" id="UP000198341"/>
    </source>
</evidence>
<evidence type="ECO:0000256" key="1">
    <source>
        <dbReference type="ARBA" id="ARBA00010617"/>
    </source>
</evidence>
<proteinExistence type="inferred from homology"/>
<comment type="cofactor">
    <cofactor evidence="7">
        <name>heme</name>
        <dbReference type="ChEBI" id="CHEBI:30413"/>
    </cofactor>
</comment>
<evidence type="ECO:0000256" key="7">
    <source>
        <dbReference type="PIRSR" id="PIRSR602401-1"/>
    </source>
</evidence>
<name>K8EQP3_9CHLO</name>
<evidence type="ECO:0000313" key="9">
    <source>
        <dbReference type="EMBL" id="CCO20356.1"/>
    </source>
</evidence>
<dbReference type="KEGG" id="bpg:Bathy17g00100"/>
<dbReference type="STRING" id="41875.K8EQP3"/>
<dbReference type="GO" id="GO:0005506">
    <property type="term" value="F:iron ion binding"/>
    <property type="evidence" value="ECO:0007669"/>
    <property type="project" value="InterPro"/>
</dbReference>
<dbReference type="GO" id="GO:0020037">
    <property type="term" value="F:heme binding"/>
    <property type="evidence" value="ECO:0007669"/>
    <property type="project" value="InterPro"/>
</dbReference>
<dbReference type="Pfam" id="PF00067">
    <property type="entry name" value="p450"/>
    <property type="match status" value="1"/>
</dbReference>
<reference evidence="9 10" key="1">
    <citation type="submission" date="2011-10" db="EMBL/GenBank/DDBJ databases">
        <authorList>
            <person name="Genoscope - CEA"/>
        </authorList>
    </citation>
    <scope>NUCLEOTIDE SEQUENCE [LARGE SCALE GENOMIC DNA]</scope>
    <source>
        <strain evidence="9 10">RCC 1105</strain>
    </source>
</reference>
<keyword evidence="6" id="KW-0503">Monooxygenase</keyword>
<dbReference type="InterPro" id="IPR036396">
    <property type="entry name" value="Cyt_P450_sf"/>
</dbReference>
<feature type="region of interest" description="Disordered" evidence="8">
    <location>
        <begin position="681"/>
        <end position="710"/>
    </location>
</feature>
<dbReference type="PROSITE" id="PS00086">
    <property type="entry name" value="CYTOCHROME_P450"/>
    <property type="match status" value="1"/>
</dbReference>
<dbReference type="EMBL" id="FO082262">
    <property type="protein sequence ID" value="CCO20356.1"/>
    <property type="molecule type" value="Genomic_DNA"/>
</dbReference>
<dbReference type="Proteomes" id="UP000198341">
    <property type="component" value="Chromosome 17"/>
</dbReference>
<keyword evidence="3 7" id="KW-0479">Metal-binding</keyword>
<dbReference type="AlphaFoldDB" id="K8EQP3"/>
<accession>K8EQP3</accession>
<dbReference type="PRINTS" id="PR00463">
    <property type="entry name" value="EP450I"/>
</dbReference>
<dbReference type="RefSeq" id="XP_007508252.1">
    <property type="nucleotide sequence ID" value="XM_007508190.1"/>
</dbReference>
<evidence type="ECO:0000256" key="4">
    <source>
        <dbReference type="ARBA" id="ARBA00023002"/>
    </source>
</evidence>
<feature type="compositionally biased region" description="Basic and acidic residues" evidence="8">
    <location>
        <begin position="108"/>
        <end position="119"/>
    </location>
</feature>
<organism evidence="9 10">
    <name type="scientific">Bathycoccus prasinos</name>
    <dbReference type="NCBI Taxonomy" id="41875"/>
    <lineage>
        <taxon>Eukaryota</taxon>
        <taxon>Viridiplantae</taxon>
        <taxon>Chlorophyta</taxon>
        <taxon>Mamiellophyceae</taxon>
        <taxon>Mamiellales</taxon>
        <taxon>Bathycoccaceae</taxon>
        <taxon>Bathycoccus</taxon>
    </lineage>
</organism>
<protein>
    <submittedName>
        <fullName evidence="9">Cytochrome P450</fullName>
    </submittedName>
</protein>
<evidence type="ECO:0000256" key="3">
    <source>
        <dbReference type="ARBA" id="ARBA00022723"/>
    </source>
</evidence>
<dbReference type="SUPFAM" id="SSF48264">
    <property type="entry name" value="Cytochrome P450"/>
    <property type="match status" value="1"/>
</dbReference>